<feature type="transmembrane region" description="Helical" evidence="2">
    <location>
        <begin position="97"/>
        <end position="114"/>
    </location>
</feature>
<sequence length="168" mass="17944">MEFFPASACFVILAIALYTDIKQRKIPNLLTLTAAVSGILFHFINGSGQGISYGAEGLLLGTALLFIPFLMGGMGGGDVKLLAALGSWLGPSGVLDVFFYGAFTGAVIALFMIIRAGGLSRLKIICIDILNLMFISQKRRPPSESEGFPYTTALAAGFLFSFIRGNFF</sequence>
<dbReference type="PANTHER" id="PTHR30487:SF0">
    <property type="entry name" value="PREPILIN LEADER PEPTIDASE_N-METHYLTRANSFERASE-RELATED"/>
    <property type="match status" value="1"/>
</dbReference>
<keyword evidence="2" id="KW-1133">Transmembrane helix</keyword>
<gene>
    <name evidence="4" type="ORF">dnm_027630</name>
</gene>
<evidence type="ECO:0000313" key="4">
    <source>
        <dbReference type="EMBL" id="QTA86739.1"/>
    </source>
</evidence>
<feature type="domain" description="Prepilin type IV endopeptidase peptidase" evidence="3">
    <location>
        <begin position="9"/>
        <end position="110"/>
    </location>
</feature>
<dbReference type="InterPro" id="IPR000045">
    <property type="entry name" value="Prepilin_IV_endopep_pep"/>
</dbReference>
<evidence type="ECO:0000256" key="1">
    <source>
        <dbReference type="ARBA" id="ARBA00005801"/>
    </source>
</evidence>
<evidence type="ECO:0000256" key="2">
    <source>
        <dbReference type="SAM" id="Phobius"/>
    </source>
</evidence>
<organism evidence="4 5">
    <name type="scientific">Desulfonema magnum</name>
    <dbReference type="NCBI Taxonomy" id="45655"/>
    <lineage>
        <taxon>Bacteria</taxon>
        <taxon>Pseudomonadati</taxon>
        <taxon>Thermodesulfobacteriota</taxon>
        <taxon>Desulfobacteria</taxon>
        <taxon>Desulfobacterales</taxon>
        <taxon>Desulfococcaceae</taxon>
        <taxon>Desulfonema</taxon>
    </lineage>
</organism>
<dbReference type="Gene3D" id="1.20.120.1220">
    <property type="match status" value="1"/>
</dbReference>
<dbReference type="GO" id="GO:0004190">
    <property type="term" value="F:aspartic-type endopeptidase activity"/>
    <property type="evidence" value="ECO:0007669"/>
    <property type="project" value="InterPro"/>
</dbReference>
<proteinExistence type="inferred from homology"/>
<evidence type="ECO:0000259" key="3">
    <source>
        <dbReference type="Pfam" id="PF01478"/>
    </source>
</evidence>
<comment type="similarity">
    <text evidence="1">Belongs to the peptidase A24 family.</text>
</comment>
<dbReference type="GO" id="GO:0005886">
    <property type="term" value="C:plasma membrane"/>
    <property type="evidence" value="ECO:0007669"/>
    <property type="project" value="TreeGrafter"/>
</dbReference>
<dbReference type="InterPro" id="IPR050882">
    <property type="entry name" value="Prepilin_peptidase/N-MTase"/>
</dbReference>
<reference evidence="4" key="1">
    <citation type="journal article" date="2021" name="Microb. Physiol.">
        <title>Proteogenomic Insights into the Physiology of Marine, Sulfate-Reducing, Filamentous Desulfonema limicola and Desulfonema magnum.</title>
        <authorList>
            <person name="Schnaars V."/>
            <person name="Wohlbrand L."/>
            <person name="Scheve S."/>
            <person name="Hinrichs C."/>
            <person name="Reinhardt R."/>
            <person name="Rabus R."/>
        </authorList>
    </citation>
    <scope>NUCLEOTIDE SEQUENCE</scope>
    <source>
        <strain evidence="4">4be13</strain>
    </source>
</reference>
<dbReference type="PANTHER" id="PTHR30487">
    <property type="entry name" value="TYPE 4 PREPILIN-LIKE PROTEINS LEADER PEPTIDE-PROCESSING ENZYME"/>
    <property type="match status" value="1"/>
</dbReference>
<dbReference type="Pfam" id="PF01478">
    <property type="entry name" value="Peptidase_A24"/>
    <property type="match status" value="1"/>
</dbReference>
<keyword evidence="5" id="KW-1185">Reference proteome</keyword>
<evidence type="ECO:0000313" key="5">
    <source>
        <dbReference type="Proteomes" id="UP000663722"/>
    </source>
</evidence>
<dbReference type="Proteomes" id="UP000663722">
    <property type="component" value="Chromosome"/>
</dbReference>
<accession>A0A975BKH7</accession>
<dbReference type="EMBL" id="CP061800">
    <property type="protein sequence ID" value="QTA86739.1"/>
    <property type="molecule type" value="Genomic_DNA"/>
</dbReference>
<feature type="transmembrane region" description="Helical" evidence="2">
    <location>
        <begin position="26"/>
        <end position="45"/>
    </location>
</feature>
<keyword evidence="2" id="KW-0812">Transmembrane</keyword>
<dbReference type="GO" id="GO:0006465">
    <property type="term" value="P:signal peptide processing"/>
    <property type="evidence" value="ECO:0007669"/>
    <property type="project" value="TreeGrafter"/>
</dbReference>
<dbReference type="AlphaFoldDB" id="A0A975BKH7"/>
<keyword evidence="2" id="KW-0472">Membrane</keyword>
<dbReference type="RefSeq" id="WP_207682243.1">
    <property type="nucleotide sequence ID" value="NZ_CP061800.1"/>
</dbReference>
<dbReference type="KEGG" id="dmm:dnm_027630"/>
<protein>
    <submittedName>
        <fullName evidence="4">Prepilin endopeotidase domain-containing protein</fullName>
    </submittedName>
</protein>
<feature type="transmembrane region" description="Helical" evidence="2">
    <location>
        <begin position="57"/>
        <end position="77"/>
    </location>
</feature>
<name>A0A975BKH7_9BACT</name>